<evidence type="ECO:0000313" key="2">
    <source>
        <dbReference type="EMBL" id="CAI9167623.1"/>
    </source>
</evidence>
<dbReference type="Proteomes" id="UP001176941">
    <property type="component" value="Chromosome 27"/>
</dbReference>
<dbReference type="EMBL" id="OX459963">
    <property type="protein sequence ID" value="CAI9167623.1"/>
    <property type="molecule type" value="Genomic_DNA"/>
</dbReference>
<feature type="region of interest" description="Disordered" evidence="1">
    <location>
        <begin position="1"/>
        <end position="38"/>
    </location>
</feature>
<sequence length="114" mass="12356">MDIEEQKTHPKDECQRLWGWGKGPSPPDTHWGALYSPGGKTGELRAPNGHCVHLPASGLSPWPDDWLAGSFLEVSQGLGGGLEMPAPWALPHPFCLQVSKQYILGVSLAPHPRS</sequence>
<name>A0ABN8Z1Y2_RANTA</name>
<keyword evidence="3" id="KW-1185">Reference proteome</keyword>
<accession>A0ABN8Z1Y2</accession>
<feature type="compositionally biased region" description="Basic and acidic residues" evidence="1">
    <location>
        <begin position="1"/>
        <end position="15"/>
    </location>
</feature>
<organism evidence="2 3">
    <name type="scientific">Rangifer tarandus platyrhynchus</name>
    <name type="common">Svalbard reindeer</name>
    <dbReference type="NCBI Taxonomy" id="3082113"/>
    <lineage>
        <taxon>Eukaryota</taxon>
        <taxon>Metazoa</taxon>
        <taxon>Chordata</taxon>
        <taxon>Craniata</taxon>
        <taxon>Vertebrata</taxon>
        <taxon>Euteleostomi</taxon>
        <taxon>Mammalia</taxon>
        <taxon>Eutheria</taxon>
        <taxon>Laurasiatheria</taxon>
        <taxon>Artiodactyla</taxon>
        <taxon>Ruminantia</taxon>
        <taxon>Pecora</taxon>
        <taxon>Cervidae</taxon>
        <taxon>Odocoileinae</taxon>
        <taxon>Rangifer</taxon>
    </lineage>
</organism>
<gene>
    <name evidence="2" type="ORF">MRATA1EN1_LOCUS16585</name>
</gene>
<evidence type="ECO:0000256" key="1">
    <source>
        <dbReference type="SAM" id="MobiDB-lite"/>
    </source>
</evidence>
<protein>
    <submittedName>
        <fullName evidence="2">Uncharacterized protein</fullName>
    </submittedName>
</protein>
<evidence type="ECO:0000313" key="3">
    <source>
        <dbReference type="Proteomes" id="UP001176941"/>
    </source>
</evidence>
<reference evidence="2" key="1">
    <citation type="submission" date="2023-04" db="EMBL/GenBank/DDBJ databases">
        <authorList>
            <consortium name="ELIXIR-Norway"/>
        </authorList>
    </citation>
    <scope>NUCLEOTIDE SEQUENCE [LARGE SCALE GENOMIC DNA]</scope>
</reference>
<proteinExistence type="predicted"/>